<organism evidence="4 5">
    <name type="scientific">Nadsonia fulvescens var. elongata DSM 6958</name>
    <dbReference type="NCBI Taxonomy" id="857566"/>
    <lineage>
        <taxon>Eukaryota</taxon>
        <taxon>Fungi</taxon>
        <taxon>Dikarya</taxon>
        <taxon>Ascomycota</taxon>
        <taxon>Saccharomycotina</taxon>
        <taxon>Dipodascomycetes</taxon>
        <taxon>Dipodascales</taxon>
        <taxon>Dipodascales incertae sedis</taxon>
        <taxon>Nadsonia</taxon>
    </lineage>
</organism>
<keyword evidence="1" id="KW-1015">Disulfide bond</keyword>
<dbReference type="PROSITE" id="PS51532">
    <property type="entry name" value="PITH"/>
    <property type="match status" value="1"/>
</dbReference>
<feature type="domain" description="PITH" evidence="3">
    <location>
        <begin position="133"/>
        <end position="316"/>
    </location>
</feature>
<dbReference type="PROSITE" id="PS51352">
    <property type="entry name" value="THIOREDOXIN_2"/>
    <property type="match status" value="1"/>
</dbReference>
<evidence type="ECO:0000259" key="3">
    <source>
        <dbReference type="PROSITE" id="PS51532"/>
    </source>
</evidence>
<dbReference type="Gene3D" id="3.40.30.10">
    <property type="entry name" value="Glutaredoxin"/>
    <property type="match status" value="1"/>
</dbReference>
<dbReference type="InterPro" id="IPR036249">
    <property type="entry name" value="Thioredoxin-like_sf"/>
</dbReference>
<dbReference type="InterPro" id="IPR017937">
    <property type="entry name" value="Thioredoxin_CS"/>
</dbReference>
<dbReference type="GO" id="GO:0005737">
    <property type="term" value="C:cytoplasm"/>
    <property type="evidence" value="ECO:0007669"/>
    <property type="project" value="UniProtKB-ARBA"/>
</dbReference>
<feature type="domain" description="Thioredoxin" evidence="2">
    <location>
        <begin position="1"/>
        <end position="109"/>
    </location>
</feature>
<gene>
    <name evidence="4" type="ORF">NADFUDRAFT_83255</name>
</gene>
<evidence type="ECO:0000256" key="1">
    <source>
        <dbReference type="ARBA" id="ARBA00023157"/>
    </source>
</evidence>
<dbReference type="SUPFAM" id="SSF49785">
    <property type="entry name" value="Galactose-binding domain-like"/>
    <property type="match status" value="1"/>
</dbReference>
<dbReference type="CDD" id="cd02947">
    <property type="entry name" value="TRX_family"/>
    <property type="match status" value="1"/>
</dbReference>
<dbReference type="PANTHER" id="PTHR46115">
    <property type="entry name" value="THIOREDOXIN-LIKE PROTEIN 1"/>
    <property type="match status" value="1"/>
</dbReference>
<sequence>MAIQTISSLEEFTRSITSQKHVVIDFYAEWCGPCKAIAPLLQQLEDQYARQGVAFIKINVDTEATRTIVQSFEVTAMPTFVFLTNQQEVKRVKGANTSELKAAVAQLVANTATSATESTESTESTDAVITQEIDSFIPTAYEVLNSGINFSESEALNVAADSASLKQLFSLTAASGEVKYFKSDTDSQLLCFVPLLNKCKVHSLLIKRAAELPYSNEDDLQHPSQIKVFSNSPGMISFDDVNSNSLKPLHDSVVTFEGDSLWAEIKLRFVKFQNVNSLVLFIDGEDEDALTVLDRIVIVGVNGESRQHAKIEKLEE</sequence>
<evidence type="ECO:0000313" key="4">
    <source>
        <dbReference type="EMBL" id="ODQ65205.1"/>
    </source>
</evidence>
<dbReference type="Pfam" id="PF00085">
    <property type="entry name" value="Thioredoxin"/>
    <property type="match status" value="1"/>
</dbReference>
<dbReference type="PRINTS" id="PR00421">
    <property type="entry name" value="THIOREDOXIN"/>
</dbReference>
<protein>
    <submittedName>
        <fullName evidence="4">Thioredoxin-like protein</fullName>
    </submittedName>
</protein>
<evidence type="ECO:0000259" key="2">
    <source>
        <dbReference type="PROSITE" id="PS51352"/>
    </source>
</evidence>
<dbReference type="PROSITE" id="PS00194">
    <property type="entry name" value="THIOREDOXIN_1"/>
    <property type="match status" value="1"/>
</dbReference>
<dbReference type="InterPro" id="IPR010400">
    <property type="entry name" value="PITH_dom"/>
</dbReference>
<dbReference type="Gene3D" id="2.60.120.470">
    <property type="entry name" value="PITH domain"/>
    <property type="match status" value="1"/>
</dbReference>
<dbReference type="Proteomes" id="UP000095009">
    <property type="component" value="Unassembled WGS sequence"/>
</dbReference>
<evidence type="ECO:0000313" key="5">
    <source>
        <dbReference type="Proteomes" id="UP000095009"/>
    </source>
</evidence>
<dbReference type="Pfam" id="PF06201">
    <property type="entry name" value="PITH"/>
    <property type="match status" value="1"/>
</dbReference>
<reference evidence="4 5" key="1">
    <citation type="journal article" date="2016" name="Proc. Natl. Acad. Sci. U.S.A.">
        <title>Comparative genomics of biotechnologically important yeasts.</title>
        <authorList>
            <person name="Riley R."/>
            <person name="Haridas S."/>
            <person name="Wolfe K.H."/>
            <person name="Lopes M.R."/>
            <person name="Hittinger C.T."/>
            <person name="Goeker M."/>
            <person name="Salamov A.A."/>
            <person name="Wisecaver J.H."/>
            <person name="Long T.M."/>
            <person name="Calvey C.H."/>
            <person name="Aerts A.L."/>
            <person name="Barry K.W."/>
            <person name="Choi C."/>
            <person name="Clum A."/>
            <person name="Coughlan A.Y."/>
            <person name="Deshpande S."/>
            <person name="Douglass A.P."/>
            <person name="Hanson S.J."/>
            <person name="Klenk H.-P."/>
            <person name="LaButti K.M."/>
            <person name="Lapidus A."/>
            <person name="Lindquist E.A."/>
            <person name="Lipzen A.M."/>
            <person name="Meier-Kolthoff J.P."/>
            <person name="Ohm R.A."/>
            <person name="Otillar R.P."/>
            <person name="Pangilinan J.L."/>
            <person name="Peng Y."/>
            <person name="Rokas A."/>
            <person name="Rosa C.A."/>
            <person name="Scheuner C."/>
            <person name="Sibirny A.A."/>
            <person name="Slot J.C."/>
            <person name="Stielow J.B."/>
            <person name="Sun H."/>
            <person name="Kurtzman C.P."/>
            <person name="Blackwell M."/>
            <person name="Grigoriev I.V."/>
            <person name="Jeffries T.W."/>
        </authorList>
    </citation>
    <scope>NUCLEOTIDE SEQUENCE [LARGE SCALE GENOMIC DNA]</scope>
    <source>
        <strain evidence="4 5">DSM 6958</strain>
    </source>
</reference>
<dbReference type="AlphaFoldDB" id="A0A1E3PIG5"/>
<dbReference type="STRING" id="857566.A0A1E3PIG5"/>
<dbReference type="InterPro" id="IPR008979">
    <property type="entry name" value="Galactose-bd-like_sf"/>
</dbReference>
<dbReference type="EMBL" id="KV454410">
    <property type="protein sequence ID" value="ODQ65205.1"/>
    <property type="molecule type" value="Genomic_DNA"/>
</dbReference>
<dbReference type="OrthoDB" id="2121326at2759"/>
<dbReference type="InterPro" id="IPR037047">
    <property type="entry name" value="PITH_dom_sf"/>
</dbReference>
<dbReference type="InterPro" id="IPR013766">
    <property type="entry name" value="Thioredoxin_domain"/>
</dbReference>
<name>A0A1E3PIG5_9ASCO</name>
<dbReference type="SUPFAM" id="SSF52833">
    <property type="entry name" value="Thioredoxin-like"/>
    <property type="match status" value="1"/>
</dbReference>
<keyword evidence="5" id="KW-1185">Reference proteome</keyword>
<accession>A0A1E3PIG5</accession>
<proteinExistence type="predicted"/>